<keyword evidence="7 9" id="KW-0547">Nucleotide-binding</keyword>
<gene>
    <name evidence="9" type="primary">argG</name>
    <name evidence="12" type="ORF">A2851_01720</name>
</gene>
<feature type="binding site" evidence="9">
    <location>
        <position position="145"/>
    </location>
    <ligand>
        <name>L-citrulline</name>
        <dbReference type="ChEBI" id="CHEBI:57743"/>
    </ligand>
</feature>
<evidence type="ECO:0000256" key="4">
    <source>
        <dbReference type="ARBA" id="ARBA00022571"/>
    </source>
</evidence>
<dbReference type="EC" id="6.3.4.5" evidence="3 9"/>
<dbReference type="InterPro" id="IPR024074">
    <property type="entry name" value="AS_cat/multimer_dom_body"/>
</dbReference>
<comment type="similarity">
    <text evidence="9">Belongs to the argininosuccinate synthase family. Type 1 subfamily.</text>
</comment>
<comment type="caution">
    <text evidence="12">The sequence shown here is derived from an EMBL/GenBank/DDBJ whole genome shotgun (WGS) entry which is preliminary data.</text>
</comment>
<evidence type="ECO:0000256" key="5">
    <source>
        <dbReference type="ARBA" id="ARBA00022598"/>
    </source>
</evidence>
<dbReference type="EMBL" id="MFKT01000014">
    <property type="protein sequence ID" value="OGG53288.1"/>
    <property type="molecule type" value="Genomic_DNA"/>
</dbReference>
<dbReference type="SUPFAM" id="SSF52402">
    <property type="entry name" value="Adenine nucleotide alpha hydrolases-like"/>
    <property type="match status" value="1"/>
</dbReference>
<keyword evidence="8 9" id="KW-0067">ATP-binding</keyword>
<evidence type="ECO:0000256" key="8">
    <source>
        <dbReference type="ARBA" id="ARBA00022840"/>
    </source>
</evidence>
<reference evidence="12 13" key="1">
    <citation type="journal article" date="2016" name="Nat. Commun.">
        <title>Thousands of microbial genomes shed light on interconnected biogeochemical processes in an aquifer system.</title>
        <authorList>
            <person name="Anantharaman K."/>
            <person name="Brown C.T."/>
            <person name="Hug L.A."/>
            <person name="Sharon I."/>
            <person name="Castelle C.J."/>
            <person name="Probst A.J."/>
            <person name="Thomas B.C."/>
            <person name="Singh A."/>
            <person name="Wilkins M.J."/>
            <person name="Karaoz U."/>
            <person name="Brodie E.L."/>
            <person name="Williams K.H."/>
            <person name="Hubbard S.S."/>
            <person name="Banfield J.F."/>
        </authorList>
    </citation>
    <scope>NUCLEOTIDE SEQUENCE [LARGE SCALE GENOMIC DNA]</scope>
</reference>
<evidence type="ECO:0000256" key="1">
    <source>
        <dbReference type="ARBA" id="ARBA00004967"/>
    </source>
</evidence>
<dbReference type="InterPro" id="IPR048268">
    <property type="entry name" value="Arginosuc_syn_C"/>
</dbReference>
<comment type="subcellular location">
    <subcellularLocation>
        <location evidence="9">Cytoplasm</location>
    </subcellularLocation>
</comment>
<feature type="domain" description="Arginosuccinate synthase C-terminal" evidence="11">
    <location>
        <begin position="192"/>
        <end position="409"/>
    </location>
</feature>
<evidence type="ECO:0000256" key="6">
    <source>
        <dbReference type="ARBA" id="ARBA00022605"/>
    </source>
</evidence>
<dbReference type="Proteomes" id="UP000176863">
    <property type="component" value="Unassembled WGS sequence"/>
</dbReference>
<comment type="caution">
    <text evidence="9">Lacks conserved residue(s) required for the propagation of feature annotation.</text>
</comment>
<dbReference type="Pfam" id="PF00764">
    <property type="entry name" value="Arginosuc_synth"/>
    <property type="match status" value="1"/>
</dbReference>
<feature type="binding site" evidence="9">
    <location>
        <position position="135"/>
    </location>
    <ligand>
        <name>ATP</name>
        <dbReference type="ChEBI" id="CHEBI:30616"/>
    </ligand>
</feature>
<dbReference type="Gene3D" id="3.90.1260.10">
    <property type="entry name" value="Argininosuccinate synthetase, chain A, domain 2"/>
    <property type="match status" value="1"/>
</dbReference>
<feature type="binding site" evidence="9">
    <location>
        <position position="193"/>
    </location>
    <ligand>
        <name>L-citrulline</name>
        <dbReference type="ChEBI" id="CHEBI:57743"/>
    </ligand>
</feature>
<dbReference type="CDD" id="cd01999">
    <property type="entry name" value="ASS"/>
    <property type="match status" value="1"/>
</dbReference>
<feature type="binding site" evidence="9">
    <location>
        <begin position="26"/>
        <end position="34"/>
    </location>
    <ligand>
        <name>ATP</name>
        <dbReference type="ChEBI" id="CHEBI:30616"/>
    </ligand>
</feature>
<feature type="binding site" evidence="9">
    <location>
        <position position="142"/>
    </location>
    <ligand>
        <name>L-aspartate</name>
        <dbReference type="ChEBI" id="CHEBI:29991"/>
    </ligand>
</feature>
<evidence type="ECO:0000313" key="12">
    <source>
        <dbReference type="EMBL" id="OGG53288.1"/>
    </source>
</evidence>
<evidence type="ECO:0000259" key="10">
    <source>
        <dbReference type="Pfam" id="PF00764"/>
    </source>
</evidence>
<dbReference type="InterPro" id="IPR023434">
    <property type="entry name" value="Arginosuc_synth_type_1_subfam"/>
</dbReference>
<evidence type="ECO:0000256" key="3">
    <source>
        <dbReference type="ARBA" id="ARBA00012286"/>
    </source>
</evidence>
<dbReference type="PANTHER" id="PTHR11587:SF2">
    <property type="entry name" value="ARGININOSUCCINATE SYNTHASE"/>
    <property type="match status" value="1"/>
</dbReference>
<accession>A0A1F6CVU8</accession>
<dbReference type="NCBIfam" id="TIGR00032">
    <property type="entry name" value="argG"/>
    <property type="match status" value="1"/>
</dbReference>
<name>A0A1F6CVU8_9BACT</name>
<feature type="binding site" evidence="9">
    <location>
        <position position="105"/>
    </location>
    <ligand>
        <name>L-citrulline</name>
        <dbReference type="ChEBI" id="CHEBI:57743"/>
    </ligand>
</feature>
<dbReference type="NCBIfam" id="NF001770">
    <property type="entry name" value="PRK00509.1"/>
    <property type="match status" value="1"/>
</dbReference>
<comment type="pathway">
    <text evidence="1 9">Amino-acid biosynthesis; L-arginine biosynthesis; L-arginine from L-ornithine and carbamoyl phosphate: step 2/3.</text>
</comment>
<dbReference type="AlphaFoldDB" id="A0A1F6CVU8"/>
<dbReference type="Pfam" id="PF20979">
    <property type="entry name" value="Arginosuc_syn_C"/>
    <property type="match status" value="1"/>
</dbReference>
<dbReference type="SUPFAM" id="SSF69864">
    <property type="entry name" value="Argininosuccinate synthetase, C-terminal domain"/>
    <property type="match status" value="1"/>
</dbReference>
<keyword evidence="5 9" id="KW-0436">Ligase</keyword>
<feature type="binding site" evidence="9">
    <location>
        <position position="137"/>
    </location>
    <ligand>
        <name>L-aspartate</name>
        <dbReference type="ChEBI" id="CHEBI:29991"/>
    </ligand>
</feature>
<evidence type="ECO:0000256" key="9">
    <source>
        <dbReference type="HAMAP-Rule" id="MF_00005"/>
    </source>
</evidence>
<dbReference type="GO" id="GO:0006526">
    <property type="term" value="P:L-arginine biosynthetic process"/>
    <property type="evidence" value="ECO:0007669"/>
    <property type="project" value="UniProtKB-UniRule"/>
</dbReference>
<feature type="binding site" evidence="9">
    <location>
        <position position="141"/>
    </location>
    <ligand>
        <name>L-aspartate</name>
        <dbReference type="ChEBI" id="CHEBI:29991"/>
    </ligand>
</feature>
<dbReference type="InterPro" id="IPR014729">
    <property type="entry name" value="Rossmann-like_a/b/a_fold"/>
</dbReference>
<comment type="subunit">
    <text evidence="2 9">Homotetramer.</text>
</comment>
<protein>
    <recommendedName>
        <fullName evidence="3 9">Argininosuccinate synthase</fullName>
        <ecNumber evidence="3 9">6.3.4.5</ecNumber>
    </recommendedName>
    <alternativeName>
        <fullName evidence="9">Citrulline--aspartate ligase</fullName>
    </alternativeName>
</protein>
<sequence length="430" mass="47345">MDEKQTYQKVASYEVKEDKIDRVLLLYSGGLDTSVMLKWLHDHYGAKVTALTLDIGQQNDNLEEIRQKAITLGAEEAIVLDAKKEFAEDFIAKGIKANASYQGDYHLSDPHGRAITAKKGVEIAQQKGIKCIAHGSTGKGNDQVRFDGYILALDGTMKVIAPVREWNMDRNAEIAYAEEHGIQVTTKKDFPYSVDDNMWGMTWEGGEVENPASIPNVEKFLTTYTRPENAPAKSTKVKLSFEKGLPIAIDGKKMHLADIVQELNKTGGAHGVGIVYMLEDRIIGLKDRGVYEQPGAHVIIEAHKALERGVCTRELNEIKSTLDLKWGYLAYGAKWYDPAMDAINAFNDQVNEKVEGEVTLALFKGTVNVVAVDSPYMLGHASFNVKEGYSYNVNASAGFIEVYTLQMKIANEIARKNKKSSGGGSASGGK</sequence>
<dbReference type="GO" id="GO:0000050">
    <property type="term" value="P:urea cycle"/>
    <property type="evidence" value="ECO:0007669"/>
    <property type="project" value="TreeGrafter"/>
</dbReference>
<dbReference type="GO" id="GO:0000053">
    <property type="term" value="P:argininosuccinate metabolic process"/>
    <property type="evidence" value="ECO:0007669"/>
    <property type="project" value="TreeGrafter"/>
</dbReference>
<feature type="domain" description="Arginosuccinate synthase-like N-terminal" evidence="10">
    <location>
        <begin position="22"/>
        <end position="182"/>
    </location>
</feature>
<dbReference type="InterPro" id="IPR048267">
    <property type="entry name" value="Arginosuc_syn_N"/>
</dbReference>
<evidence type="ECO:0000259" key="11">
    <source>
        <dbReference type="Pfam" id="PF20979"/>
    </source>
</evidence>
<dbReference type="GO" id="GO:0005524">
    <property type="term" value="F:ATP binding"/>
    <property type="evidence" value="ECO:0007669"/>
    <property type="project" value="UniProtKB-UniRule"/>
</dbReference>
<evidence type="ECO:0000256" key="7">
    <source>
        <dbReference type="ARBA" id="ARBA00022741"/>
    </source>
</evidence>
<proteinExistence type="inferred from homology"/>
<dbReference type="Gene3D" id="3.40.50.620">
    <property type="entry name" value="HUPs"/>
    <property type="match status" value="1"/>
</dbReference>
<dbReference type="FunFam" id="3.40.50.620:FF:000019">
    <property type="entry name" value="Argininosuccinate synthase"/>
    <property type="match status" value="1"/>
</dbReference>
<organism evidence="12 13">
    <name type="scientific">Candidatus Kaiserbacteria bacterium RIFCSPHIGHO2_01_FULL_53_29</name>
    <dbReference type="NCBI Taxonomy" id="1798480"/>
    <lineage>
        <taxon>Bacteria</taxon>
        <taxon>Candidatus Kaiseribacteriota</taxon>
    </lineage>
</organism>
<dbReference type="PANTHER" id="PTHR11587">
    <property type="entry name" value="ARGININOSUCCINATE SYNTHASE"/>
    <property type="match status" value="1"/>
</dbReference>
<dbReference type="InterPro" id="IPR001518">
    <property type="entry name" value="Arginosuc_synth"/>
</dbReference>
<dbReference type="UniPathway" id="UPA00068">
    <property type="reaction ID" value="UER00113"/>
</dbReference>
<keyword evidence="4 9" id="KW-0055">Arginine biosynthesis</keyword>
<dbReference type="PROSITE" id="PS00564">
    <property type="entry name" value="ARGININOSUCCIN_SYN_1"/>
    <property type="match status" value="1"/>
</dbReference>
<evidence type="ECO:0000256" key="2">
    <source>
        <dbReference type="ARBA" id="ARBA00011881"/>
    </source>
</evidence>
<dbReference type="PROSITE" id="PS00565">
    <property type="entry name" value="ARGININOSUCCIN_SYN_2"/>
    <property type="match status" value="1"/>
</dbReference>
<keyword evidence="9" id="KW-0963">Cytoplasm</keyword>
<keyword evidence="6 9" id="KW-0028">Amino-acid biosynthesis</keyword>
<comment type="catalytic activity">
    <reaction evidence="9">
        <text>L-citrulline + L-aspartate + ATP = 2-(N(omega)-L-arginino)succinate + AMP + diphosphate + H(+)</text>
        <dbReference type="Rhea" id="RHEA:10932"/>
        <dbReference type="ChEBI" id="CHEBI:15378"/>
        <dbReference type="ChEBI" id="CHEBI:29991"/>
        <dbReference type="ChEBI" id="CHEBI:30616"/>
        <dbReference type="ChEBI" id="CHEBI:33019"/>
        <dbReference type="ChEBI" id="CHEBI:57472"/>
        <dbReference type="ChEBI" id="CHEBI:57743"/>
        <dbReference type="ChEBI" id="CHEBI:456215"/>
        <dbReference type="EC" id="6.3.4.5"/>
    </reaction>
</comment>
<feature type="binding site" evidence="9">
    <location>
        <position position="141"/>
    </location>
    <ligand>
        <name>L-citrulline</name>
        <dbReference type="ChEBI" id="CHEBI:57743"/>
    </ligand>
</feature>
<dbReference type="HAMAP" id="MF_00005">
    <property type="entry name" value="Arg_succ_synth_type1"/>
    <property type="match status" value="1"/>
</dbReference>
<dbReference type="FunFam" id="3.90.1260.10:FF:000007">
    <property type="entry name" value="Argininosuccinate synthase"/>
    <property type="match status" value="1"/>
</dbReference>
<dbReference type="InterPro" id="IPR018223">
    <property type="entry name" value="Arginosuc_synth_CS"/>
</dbReference>
<dbReference type="STRING" id="1798480.A2851_01720"/>
<feature type="binding site" evidence="9">
    <location>
        <position position="279"/>
    </location>
    <ligand>
        <name>L-citrulline</name>
        <dbReference type="ChEBI" id="CHEBI:57743"/>
    </ligand>
</feature>
<feature type="binding site" evidence="9">
    <location>
        <position position="291"/>
    </location>
    <ligand>
        <name>L-citrulline</name>
        <dbReference type="ChEBI" id="CHEBI:57743"/>
    </ligand>
</feature>
<dbReference type="GO" id="GO:0005737">
    <property type="term" value="C:cytoplasm"/>
    <property type="evidence" value="ECO:0007669"/>
    <property type="project" value="UniProtKB-SubCell"/>
</dbReference>
<dbReference type="GO" id="GO:0004055">
    <property type="term" value="F:argininosuccinate synthase activity"/>
    <property type="evidence" value="ECO:0007669"/>
    <property type="project" value="UniProtKB-UniRule"/>
</dbReference>
<evidence type="ECO:0000313" key="13">
    <source>
        <dbReference type="Proteomes" id="UP000176863"/>
    </source>
</evidence>